<feature type="compositionally biased region" description="Basic and acidic residues" evidence="1">
    <location>
        <begin position="172"/>
        <end position="188"/>
    </location>
</feature>
<sequence length="316" mass="35650">MDKWSPLFEVRDRRQEADDKEWWQHPWMKNAVFALFVFCMVVMLADLGNFLWMLVSEKDCGFVVYLCSEWGSGDQGIRDLSDWLRGNKETEFHIFIEHEVNKPMLADDAEGVIVDTINLDDSNSGGDEAFEDELSDTQGCDGSSDMEVMLSQPKGKRTTKTSKKTTPSNNKEILKEGKGKGKLEESSGKRKTLRKVVHTKKSNHVGGPEKMKNHGNGLEKEAAGGPGPSSGGASGGGRPNVKFYQSELVTSDEDYAYEYESETIHTPVSIDEEAYQRHPWPEFNDDYAFGEGHFEVGTKFPTLEKFREVVKRPIYL</sequence>
<evidence type="ECO:0000256" key="1">
    <source>
        <dbReference type="SAM" id="MobiDB-lite"/>
    </source>
</evidence>
<keyword evidence="4" id="KW-1185">Reference proteome</keyword>
<feature type="compositionally biased region" description="Gly residues" evidence="1">
    <location>
        <begin position="224"/>
        <end position="238"/>
    </location>
</feature>
<dbReference type="EMBL" id="JASCZI010213065">
    <property type="protein sequence ID" value="MED6200783.1"/>
    <property type="molecule type" value="Genomic_DNA"/>
</dbReference>
<proteinExistence type="predicted"/>
<feature type="compositionally biased region" description="Basic residues" evidence="1">
    <location>
        <begin position="154"/>
        <end position="163"/>
    </location>
</feature>
<dbReference type="Proteomes" id="UP001341840">
    <property type="component" value="Unassembled WGS sequence"/>
</dbReference>
<feature type="transmembrane region" description="Helical" evidence="2">
    <location>
        <begin position="31"/>
        <end position="52"/>
    </location>
</feature>
<feature type="region of interest" description="Disordered" evidence="1">
    <location>
        <begin position="123"/>
        <end position="239"/>
    </location>
</feature>
<feature type="compositionally biased region" description="Basic and acidic residues" evidence="1">
    <location>
        <begin position="207"/>
        <end position="222"/>
    </location>
</feature>
<protein>
    <submittedName>
        <fullName evidence="3">Uncharacterized protein</fullName>
    </submittedName>
</protein>
<keyword evidence="2" id="KW-0812">Transmembrane</keyword>
<keyword evidence="2" id="KW-1133">Transmembrane helix</keyword>
<feature type="compositionally biased region" description="Basic residues" evidence="1">
    <location>
        <begin position="189"/>
        <end position="203"/>
    </location>
</feature>
<comment type="caution">
    <text evidence="3">The sequence shown here is derived from an EMBL/GenBank/DDBJ whole genome shotgun (WGS) entry which is preliminary data.</text>
</comment>
<accession>A0ABU6XWC0</accession>
<name>A0ABU6XWC0_9FABA</name>
<evidence type="ECO:0000256" key="2">
    <source>
        <dbReference type="SAM" id="Phobius"/>
    </source>
</evidence>
<organism evidence="3 4">
    <name type="scientific">Stylosanthes scabra</name>
    <dbReference type="NCBI Taxonomy" id="79078"/>
    <lineage>
        <taxon>Eukaryota</taxon>
        <taxon>Viridiplantae</taxon>
        <taxon>Streptophyta</taxon>
        <taxon>Embryophyta</taxon>
        <taxon>Tracheophyta</taxon>
        <taxon>Spermatophyta</taxon>
        <taxon>Magnoliopsida</taxon>
        <taxon>eudicotyledons</taxon>
        <taxon>Gunneridae</taxon>
        <taxon>Pentapetalae</taxon>
        <taxon>rosids</taxon>
        <taxon>fabids</taxon>
        <taxon>Fabales</taxon>
        <taxon>Fabaceae</taxon>
        <taxon>Papilionoideae</taxon>
        <taxon>50 kb inversion clade</taxon>
        <taxon>dalbergioids sensu lato</taxon>
        <taxon>Dalbergieae</taxon>
        <taxon>Pterocarpus clade</taxon>
        <taxon>Stylosanthes</taxon>
    </lineage>
</organism>
<evidence type="ECO:0000313" key="4">
    <source>
        <dbReference type="Proteomes" id="UP001341840"/>
    </source>
</evidence>
<reference evidence="3 4" key="1">
    <citation type="journal article" date="2023" name="Plants (Basel)">
        <title>Bridging the Gap: Combining Genomics and Transcriptomics Approaches to Understand Stylosanthes scabra, an Orphan Legume from the Brazilian Caatinga.</title>
        <authorList>
            <person name="Ferreira-Neto J.R.C."/>
            <person name="da Silva M.D."/>
            <person name="Binneck E."/>
            <person name="de Melo N.F."/>
            <person name="da Silva R.H."/>
            <person name="de Melo A.L.T.M."/>
            <person name="Pandolfi V."/>
            <person name="Bustamante F.O."/>
            <person name="Brasileiro-Vidal A.C."/>
            <person name="Benko-Iseppon A.M."/>
        </authorList>
    </citation>
    <scope>NUCLEOTIDE SEQUENCE [LARGE SCALE GENOMIC DNA]</scope>
    <source>
        <tissue evidence="3">Leaves</tissue>
    </source>
</reference>
<keyword evidence="2" id="KW-0472">Membrane</keyword>
<gene>
    <name evidence="3" type="ORF">PIB30_088629</name>
</gene>
<evidence type="ECO:0000313" key="3">
    <source>
        <dbReference type="EMBL" id="MED6200783.1"/>
    </source>
</evidence>